<dbReference type="RefSeq" id="WP_063674086.1">
    <property type="nucleotide sequence ID" value="NZ_CP014841.1"/>
</dbReference>
<dbReference type="AlphaFoldDB" id="A0A160N5Z6"/>
<dbReference type="OrthoDB" id="7593194at2"/>
<evidence type="ECO:0000313" key="1">
    <source>
        <dbReference type="EMBL" id="AND71138.1"/>
    </source>
</evidence>
<dbReference type="PATRIC" id="fig|445710.3.peg.3682"/>
<accession>A0A160N5Z6</accession>
<name>A0A160N5Z6_9GAMM</name>
<dbReference type="KEGG" id="dtx:ATSB10_36840"/>
<dbReference type="Proteomes" id="UP000077255">
    <property type="component" value="Chromosome"/>
</dbReference>
<reference evidence="1 2" key="1">
    <citation type="submission" date="2016-02" db="EMBL/GenBank/DDBJ databases">
        <title>Complete genome sequencing and analysis of ATSB10, Dyella thiooxydans isolated from rhizosphere soil of sunflower (Helianthus annuus L.).</title>
        <authorList>
            <person name="Lee Y."/>
            <person name="Hwangbo K."/>
            <person name="Chung H."/>
            <person name="Yoo J."/>
            <person name="Kim K.Y."/>
            <person name="Sa T.M."/>
            <person name="Um Y."/>
            <person name="Madhaiyan M."/>
        </authorList>
    </citation>
    <scope>NUCLEOTIDE SEQUENCE [LARGE SCALE GENOMIC DNA]</scope>
    <source>
        <strain evidence="1 2">ATSB10</strain>
    </source>
</reference>
<gene>
    <name evidence="1" type="ORF">ATSB10_36840</name>
</gene>
<evidence type="ECO:0000313" key="2">
    <source>
        <dbReference type="Proteomes" id="UP000077255"/>
    </source>
</evidence>
<organism evidence="1 2">
    <name type="scientific">Dyella thiooxydans</name>
    <dbReference type="NCBI Taxonomy" id="445710"/>
    <lineage>
        <taxon>Bacteria</taxon>
        <taxon>Pseudomonadati</taxon>
        <taxon>Pseudomonadota</taxon>
        <taxon>Gammaproteobacteria</taxon>
        <taxon>Lysobacterales</taxon>
        <taxon>Rhodanobacteraceae</taxon>
        <taxon>Dyella</taxon>
    </lineage>
</organism>
<dbReference type="EMBL" id="CP014841">
    <property type="protein sequence ID" value="AND71138.1"/>
    <property type="molecule type" value="Genomic_DNA"/>
</dbReference>
<protein>
    <submittedName>
        <fullName evidence="1">Uncharacterized protein</fullName>
    </submittedName>
</protein>
<sequence>MPKGYLDPPLFEISKSTQKVSLTKTPYFYNDNGKPCYRARPPKGVTPLEVAATNPQMAMGHEHIVSQVIGVKPNAPYGVETQLRFVAEKVSYQPLWATRDVAAAFGITLVEKGQAVRMSCPVEQLDQVEYEYGVFAGHWSPYQNTGNRLLSVVCTDLEHHDFPHVFASTDPHFPLVISVGRYWPKLGRIRLADLWVPQGSALYIPPKPALPDPECIDLHNNRNSARACWGDIEHGGIQTHTLLQLKHGYFYWYWNAVDTSHGRPI</sequence>
<keyword evidence="2" id="KW-1185">Reference proteome</keyword>
<proteinExistence type="predicted"/>